<comment type="similarity">
    <text evidence="1 5">Belongs to the HypA/HybF family.</text>
</comment>
<dbReference type="PIRSF" id="PIRSF004761">
    <property type="entry name" value="Hydrgn_mat_HypA"/>
    <property type="match status" value="1"/>
</dbReference>
<dbReference type="InterPro" id="IPR000688">
    <property type="entry name" value="HypA/HybF"/>
</dbReference>
<dbReference type="GO" id="GO:0008270">
    <property type="term" value="F:zinc ion binding"/>
    <property type="evidence" value="ECO:0007669"/>
    <property type="project" value="UniProtKB-UniRule"/>
</dbReference>
<gene>
    <name evidence="5 6" type="primary">hypA</name>
    <name evidence="6" type="ORF">G3580_03960</name>
</gene>
<dbReference type="PANTHER" id="PTHR34535:SF3">
    <property type="entry name" value="HYDROGENASE MATURATION FACTOR HYPA"/>
    <property type="match status" value="1"/>
</dbReference>
<dbReference type="Gene3D" id="3.30.2320.80">
    <property type="match status" value="1"/>
</dbReference>
<reference evidence="6 7" key="1">
    <citation type="submission" date="2020-02" db="EMBL/GenBank/DDBJ databases">
        <title>Nitrogenibacter mangrovi gen. nov., sp. nov. isolated from mangrove sediment, a denitrifying betaproteobacterium.</title>
        <authorList>
            <person name="Liao H."/>
            <person name="Tian Y."/>
        </authorList>
    </citation>
    <scope>NUCLEOTIDE SEQUENCE [LARGE SCALE GENOMIC DNA]</scope>
    <source>
        <strain evidence="6 7">M9-3-2</strain>
    </source>
</reference>
<keyword evidence="7" id="KW-1185">Reference proteome</keyword>
<evidence type="ECO:0000256" key="4">
    <source>
        <dbReference type="ARBA" id="ARBA00022833"/>
    </source>
</evidence>
<dbReference type="EMBL" id="CP048836">
    <property type="protein sequence ID" value="QID16862.1"/>
    <property type="molecule type" value="Genomic_DNA"/>
</dbReference>
<evidence type="ECO:0000313" key="6">
    <source>
        <dbReference type="EMBL" id="QID16862.1"/>
    </source>
</evidence>
<name>A0A6C1AZS8_9RHOO</name>
<dbReference type="AlphaFoldDB" id="A0A6C1AZS8"/>
<dbReference type="Proteomes" id="UP000501991">
    <property type="component" value="Chromosome"/>
</dbReference>
<evidence type="ECO:0000256" key="2">
    <source>
        <dbReference type="ARBA" id="ARBA00022596"/>
    </source>
</evidence>
<dbReference type="GO" id="GO:0051604">
    <property type="term" value="P:protein maturation"/>
    <property type="evidence" value="ECO:0007669"/>
    <property type="project" value="InterPro"/>
</dbReference>
<evidence type="ECO:0000256" key="3">
    <source>
        <dbReference type="ARBA" id="ARBA00022723"/>
    </source>
</evidence>
<keyword evidence="4 5" id="KW-0862">Zinc</keyword>
<evidence type="ECO:0000256" key="1">
    <source>
        <dbReference type="ARBA" id="ARBA00010748"/>
    </source>
</evidence>
<protein>
    <recommendedName>
        <fullName evidence="5">Hydrogenase maturation factor HypA</fullName>
    </recommendedName>
</protein>
<proteinExistence type="inferred from homology"/>
<feature type="binding site" evidence="5">
    <location>
        <position position="2"/>
    </location>
    <ligand>
        <name>Ni(2+)</name>
        <dbReference type="ChEBI" id="CHEBI:49786"/>
    </ligand>
</feature>
<feature type="binding site" evidence="5">
    <location>
        <position position="89"/>
    </location>
    <ligand>
        <name>Zn(2+)</name>
        <dbReference type="ChEBI" id="CHEBI:29105"/>
    </ligand>
</feature>
<dbReference type="HAMAP" id="MF_00213">
    <property type="entry name" value="HypA_HybF"/>
    <property type="match status" value="1"/>
</dbReference>
<dbReference type="PROSITE" id="PS01249">
    <property type="entry name" value="HYPA"/>
    <property type="match status" value="1"/>
</dbReference>
<dbReference type="RefSeq" id="WP_173764032.1">
    <property type="nucleotide sequence ID" value="NZ_CP048836.1"/>
</dbReference>
<keyword evidence="3 5" id="KW-0479">Metal-binding</keyword>
<comment type="function">
    <text evidence="5">Involved in the maturation of [NiFe] hydrogenases. Required for nickel insertion into the metal center of the hydrogenase.</text>
</comment>
<dbReference type="PANTHER" id="PTHR34535">
    <property type="entry name" value="HYDROGENASE MATURATION FACTOR HYPA"/>
    <property type="match status" value="1"/>
</dbReference>
<organism evidence="6 7">
    <name type="scientific">Nitrogeniibacter mangrovi</name>
    <dbReference type="NCBI Taxonomy" id="2016596"/>
    <lineage>
        <taxon>Bacteria</taxon>
        <taxon>Pseudomonadati</taxon>
        <taxon>Pseudomonadota</taxon>
        <taxon>Betaproteobacteria</taxon>
        <taxon>Rhodocyclales</taxon>
        <taxon>Zoogloeaceae</taxon>
        <taxon>Nitrogeniibacter</taxon>
    </lineage>
</organism>
<evidence type="ECO:0000256" key="5">
    <source>
        <dbReference type="HAMAP-Rule" id="MF_00213"/>
    </source>
</evidence>
<dbReference type="NCBIfam" id="TIGR00100">
    <property type="entry name" value="hypA"/>
    <property type="match status" value="1"/>
</dbReference>
<dbReference type="GO" id="GO:0016151">
    <property type="term" value="F:nickel cation binding"/>
    <property type="evidence" value="ECO:0007669"/>
    <property type="project" value="UniProtKB-UniRule"/>
</dbReference>
<dbReference type="Pfam" id="PF01155">
    <property type="entry name" value="HypA"/>
    <property type="match status" value="1"/>
</dbReference>
<evidence type="ECO:0000313" key="7">
    <source>
        <dbReference type="Proteomes" id="UP000501991"/>
    </source>
</evidence>
<feature type="binding site" evidence="5">
    <location>
        <position position="92"/>
    </location>
    <ligand>
        <name>Zn(2+)</name>
        <dbReference type="ChEBI" id="CHEBI:29105"/>
    </ligand>
</feature>
<sequence>MHEMSLAEGIRGIVEDSAREQGFTRVNAVVLEVGALSSVEVEALRFCFDVVMRGTLAEGARLDIEPVPGRGWCLPCGQTVDIAALYDPCPVCGSYQVQATGGTEMRVIALDVDGAPEHAPQQVE</sequence>
<dbReference type="InterPro" id="IPR020538">
    <property type="entry name" value="Hydgase_Ni_incorp_HypA/HybF_CS"/>
</dbReference>
<dbReference type="FunFam" id="3.30.2320.80:FF:000001">
    <property type="entry name" value="Hydrogenase maturation factor HypA"/>
    <property type="match status" value="1"/>
</dbReference>
<feature type="binding site" evidence="5">
    <location>
        <position position="76"/>
    </location>
    <ligand>
        <name>Zn(2+)</name>
        <dbReference type="ChEBI" id="CHEBI:29105"/>
    </ligand>
</feature>
<accession>A0A6C1AZS8</accession>
<keyword evidence="2 5" id="KW-0533">Nickel</keyword>
<dbReference type="GO" id="GO:0016530">
    <property type="term" value="F:metallochaperone activity"/>
    <property type="evidence" value="ECO:0007669"/>
    <property type="project" value="UniProtKB-ARBA"/>
</dbReference>
<dbReference type="KEGG" id="azq:G3580_03960"/>
<feature type="binding site" evidence="5">
    <location>
        <position position="73"/>
    </location>
    <ligand>
        <name>Zn(2+)</name>
        <dbReference type="ChEBI" id="CHEBI:29105"/>
    </ligand>
</feature>